<reference evidence="2" key="1">
    <citation type="submission" date="2024-04" db="EMBL/GenBank/DDBJ databases">
        <title>Mariniflexile litorale, isolated from the shallow sediments of the Sea of Japan.</title>
        <authorList>
            <person name="Romanenko L."/>
            <person name="Isaeva M."/>
        </authorList>
    </citation>
    <scope>NUCLEOTIDE SEQUENCE [LARGE SCALE GENOMIC DNA]</scope>
    <source>
        <strain evidence="2">KMM 9835</strain>
    </source>
</reference>
<feature type="signal peptide" evidence="1">
    <location>
        <begin position="1"/>
        <end position="28"/>
    </location>
</feature>
<gene>
    <name evidence="2" type="ORF">QLS71_000095</name>
</gene>
<evidence type="ECO:0000313" key="2">
    <source>
        <dbReference type="EMBL" id="XBL14437.1"/>
    </source>
</evidence>
<dbReference type="RefSeq" id="WP_308992500.1">
    <property type="nucleotide sequence ID" value="NZ_CP155618.1"/>
</dbReference>
<sequence length="316" mass="36267">MKTILKNKLQFYLIPTLLITLLFTSCNKDDDTQPELLKPTIENIEIGSGNNGVGVIGRDFHFDVDVVAGNFIKNVQIKIQPRSGETYAQDWSYEITWDEYQGMKNTNIHKHFDVPEDAVEGIYDFLIIIHDQNGTSLEETYTIKLMDASNLPVDPYLYLMDFYTDSMYQYVNELLQNPEEVVYSEGNVFKSSAIIKKVNGDGKMYLLFIKKSANHLPKIVDDIDFSKVIVYDFFEHENKEDVYSFSNILFDGQGGFTRSAPEFSIGASHDNNTPEPNPINGEKEWETGEYYLGVVYTNTTHNLSVYHYIEVDIIMD</sequence>
<name>A0AAU7EHD2_9FLAO</name>
<evidence type="ECO:0000313" key="3">
    <source>
        <dbReference type="Proteomes" id="UP001224325"/>
    </source>
</evidence>
<accession>A0AAU7EHD2</accession>
<feature type="chain" id="PRO_5043616259" evidence="1">
    <location>
        <begin position="29"/>
        <end position="316"/>
    </location>
</feature>
<dbReference type="EMBL" id="CP155618">
    <property type="protein sequence ID" value="XBL14437.1"/>
    <property type="molecule type" value="Genomic_DNA"/>
</dbReference>
<dbReference type="KEGG" id="mlil:QLS71_000095"/>
<protein>
    <submittedName>
        <fullName evidence="2">DUF4625 domain-containing protein</fullName>
    </submittedName>
</protein>
<keyword evidence="1" id="KW-0732">Signal</keyword>
<keyword evidence="3" id="KW-1185">Reference proteome</keyword>
<evidence type="ECO:0000256" key="1">
    <source>
        <dbReference type="SAM" id="SignalP"/>
    </source>
</evidence>
<dbReference type="Pfam" id="PF15418">
    <property type="entry name" value="DUF4625"/>
    <property type="match status" value="1"/>
</dbReference>
<dbReference type="AlphaFoldDB" id="A0AAU7EHD2"/>
<dbReference type="Proteomes" id="UP001224325">
    <property type="component" value="Chromosome"/>
</dbReference>
<dbReference type="InterPro" id="IPR027829">
    <property type="entry name" value="DUF4625"/>
</dbReference>
<proteinExistence type="predicted"/>
<organism evidence="2 3">
    <name type="scientific">Mariniflexile litorale</name>
    <dbReference type="NCBI Taxonomy" id="3045158"/>
    <lineage>
        <taxon>Bacteria</taxon>
        <taxon>Pseudomonadati</taxon>
        <taxon>Bacteroidota</taxon>
        <taxon>Flavobacteriia</taxon>
        <taxon>Flavobacteriales</taxon>
        <taxon>Flavobacteriaceae</taxon>
        <taxon>Mariniflexile</taxon>
    </lineage>
</organism>
<dbReference type="PROSITE" id="PS51257">
    <property type="entry name" value="PROKAR_LIPOPROTEIN"/>
    <property type="match status" value="1"/>
</dbReference>